<protein>
    <submittedName>
        <fullName evidence="9">Transporter component</fullName>
    </submittedName>
</protein>
<feature type="transmembrane region" description="Helical" evidence="8">
    <location>
        <begin position="159"/>
        <end position="181"/>
    </location>
</feature>
<keyword evidence="5 8" id="KW-0812">Transmembrane</keyword>
<evidence type="ECO:0000256" key="6">
    <source>
        <dbReference type="ARBA" id="ARBA00022989"/>
    </source>
</evidence>
<dbReference type="PANTHER" id="PTHR30574:SF1">
    <property type="entry name" value="SULPHUR TRANSPORT DOMAIN-CONTAINING PROTEIN"/>
    <property type="match status" value="1"/>
</dbReference>
<dbReference type="PANTHER" id="PTHR30574">
    <property type="entry name" value="INNER MEMBRANE PROTEIN YEDE"/>
    <property type="match status" value="1"/>
</dbReference>
<evidence type="ECO:0000256" key="5">
    <source>
        <dbReference type="ARBA" id="ARBA00022692"/>
    </source>
</evidence>
<keyword evidence="6 8" id="KW-1133">Transmembrane helix</keyword>
<dbReference type="RefSeq" id="WP_086886864.1">
    <property type="nucleotide sequence ID" value="NZ_CP019893.1"/>
</dbReference>
<evidence type="ECO:0000256" key="2">
    <source>
        <dbReference type="ARBA" id="ARBA00022448"/>
    </source>
</evidence>
<dbReference type="KEGG" id="naj:B1756_01085"/>
<evidence type="ECO:0000313" key="10">
    <source>
        <dbReference type="Proteomes" id="UP000250088"/>
    </source>
</evidence>
<dbReference type="GeneID" id="32892629"/>
<evidence type="ECO:0000256" key="1">
    <source>
        <dbReference type="ARBA" id="ARBA00004429"/>
    </source>
</evidence>
<reference evidence="10" key="1">
    <citation type="submission" date="2017-02" db="EMBL/GenBank/DDBJ databases">
        <title>Natronthermophilus aegyptiacus gen. nov.,sp. nov., an aerobic, extremely halophilic alkalithermophilic archaeon isolated from the athalassohaline Wadi An Natrun, Egypt.</title>
        <authorList>
            <person name="Zhao B."/>
        </authorList>
    </citation>
    <scope>NUCLEOTIDE SEQUENCE [LARGE SCALE GENOMIC DNA]</scope>
    <source>
        <strain evidence="10">JW/NM-HA 15</strain>
    </source>
</reference>
<keyword evidence="7 8" id="KW-0472">Membrane</keyword>
<keyword evidence="10" id="KW-1185">Reference proteome</keyword>
<proteinExistence type="predicted"/>
<dbReference type="GO" id="GO:0005886">
    <property type="term" value="C:plasma membrane"/>
    <property type="evidence" value="ECO:0007669"/>
    <property type="project" value="UniProtKB-SubCell"/>
</dbReference>
<dbReference type="OrthoDB" id="42259at2157"/>
<dbReference type="EMBL" id="CP019893">
    <property type="protein sequence ID" value="ARS88482.1"/>
    <property type="molecule type" value="Genomic_DNA"/>
</dbReference>
<dbReference type="Pfam" id="PF04143">
    <property type="entry name" value="Sulf_transp"/>
    <property type="match status" value="1"/>
</dbReference>
<accession>A0A2Z2HNL9</accession>
<keyword evidence="3" id="KW-1003">Cell membrane</keyword>
<dbReference type="InterPro" id="IPR007272">
    <property type="entry name" value="Sulf_transp_TsuA/YedE"/>
</dbReference>
<evidence type="ECO:0000256" key="3">
    <source>
        <dbReference type="ARBA" id="ARBA00022475"/>
    </source>
</evidence>
<feature type="transmembrane region" description="Helical" evidence="8">
    <location>
        <begin position="20"/>
        <end position="48"/>
    </location>
</feature>
<evidence type="ECO:0000256" key="8">
    <source>
        <dbReference type="SAM" id="Phobius"/>
    </source>
</evidence>
<keyword evidence="2" id="KW-0813">Transport</keyword>
<name>A0A2Z2HNL9_9EURY</name>
<dbReference type="AlphaFoldDB" id="A0A2Z2HNL9"/>
<feature type="transmembrane region" description="Helical" evidence="8">
    <location>
        <begin position="69"/>
        <end position="88"/>
    </location>
</feature>
<dbReference type="Proteomes" id="UP000250088">
    <property type="component" value="Chromosome"/>
</dbReference>
<evidence type="ECO:0000313" key="9">
    <source>
        <dbReference type="EMBL" id="ARS88482.1"/>
    </source>
</evidence>
<gene>
    <name evidence="9" type="ORF">B1756_01085</name>
</gene>
<sequence>MTWLFVATIAELFPHGISHYAIGGLLVGLGTAVIYLGTGIPAGASTFLESTLSYVSDRSRFQQYRASRDWRVVFTLGIVAGAAVYALTFQSGLLSSGLHQTATTGELRDIGGITIWLTDVQPWRLFLGGILIGIGTRLGKGCTSGHGVCGVGSASSASFVGVATFLLVAIGVAQLVMALGVSP</sequence>
<evidence type="ECO:0000256" key="4">
    <source>
        <dbReference type="ARBA" id="ARBA00022519"/>
    </source>
</evidence>
<keyword evidence="4" id="KW-0997">Cell inner membrane</keyword>
<evidence type="ECO:0000256" key="7">
    <source>
        <dbReference type="ARBA" id="ARBA00023136"/>
    </source>
</evidence>
<comment type="subcellular location">
    <subcellularLocation>
        <location evidence="1">Cell inner membrane</location>
        <topology evidence="1">Multi-pass membrane protein</topology>
    </subcellularLocation>
</comment>
<organism evidence="9 10">
    <name type="scientific">Natrarchaeobaculum aegyptiacum</name>
    <dbReference type="NCBI Taxonomy" id="745377"/>
    <lineage>
        <taxon>Archaea</taxon>
        <taxon>Methanobacteriati</taxon>
        <taxon>Methanobacteriota</taxon>
        <taxon>Stenosarchaea group</taxon>
        <taxon>Halobacteria</taxon>
        <taxon>Halobacteriales</taxon>
        <taxon>Natrialbaceae</taxon>
        <taxon>Natrarchaeobaculum</taxon>
    </lineage>
</organism>